<proteinExistence type="inferred from homology"/>
<dbReference type="NCBIfam" id="TIGR01617">
    <property type="entry name" value="arsC_related"/>
    <property type="match status" value="1"/>
</dbReference>
<gene>
    <name evidence="3" type="ORF">Cop2CBH44_08340</name>
</gene>
<evidence type="ECO:0000313" key="3">
    <source>
        <dbReference type="EMBL" id="BCI62481.1"/>
    </source>
</evidence>
<evidence type="ECO:0000256" key="2">
    <source>
        <dbReference type="PROSITE-ProRule" id="PRU01282"/>
    </source>
</evidence>
<evidence type="ECO:0000256" key="1">
    <source>
        <dbReference type="ARBA" id="ARBA00007198"/>
    </source>
</evidence>
<dbReference type="SUPFAM" id="SSF52833">
    <property type="entry name" value="Thioredoxin-like"/>
    <property type="match status" value="1"/>
</dbReference>
<evidence type="ECO:0000313" key="4">
    <source>
        <dbReference type="Proteomes" id="UP000594042"/>
    </source>
</evidence>
<name>A0A7G1HVD5_9BACT</name>
<keyword evidence="4" id="KW-1185">Reference proteome</keyword>
<sequence length="118" mass="13749">MDKILFIWYPGCDTCRKARRWLQENKIEVIERHIVEQNPTEQELAEWIPKSGLPIRKFFNTSGLLYKSMALKDKLSGMSDSEITKLLASNGMLIKRPLLIGKEEVWVGFKPDEWKALL</sequence>
<comment type="similarity">
    <text evidence="1 2">Belongs to the ArsC family.</text>
</comment>
<dbReference type="Gene3D" id="3.40.30.10">
    <property type="entry name" value="Glutaredoxin"/>
    <property type="match status" value="1"/>
</dbReference>
<dbReference type="AlphaFoldDB" id="A0A7G1HVD5"/>
<dbReference type="InterPro" id="IPR006660">
    <property type="entry name" value="Arsenate_reductase-like"/>
</dbReference>
<dbReference type="PANTHER" id="PTHR30041:SF8">
    <property type="entry name" value="PROTEIN YFFB"/>
    <property type="match status" value="1"/>
</dbReference>
<dbReference type="PANTHER" id="PTHR30041">
    <property type="entry name" value="ARSENATE REDUCTASE"/>
    <property type="match status" value="1"/>
</dbReference>
<dbReference type="CDD" id="cd03036">
    <property type="entry name" value="ArsC_like"/>
    <property type="match status" value="1"/>
</dbReference>
<dbReference type="PROSITE" id="PS51353">
    <property type="entry name" value="ARSC"/>
    <property type="match status" value="1"/>
</dbReference>
<dbReference type="RefSeq" id="WP_021930426.1">
    <property type="nucleotide sequence ID" value="NZ_AP023322.1"/>
</dbReference>
<dbReference type="InterPro" id="IPR006504">
    <property type="entry name" value="Tscrpt_reg_Spx/MgsR"/>
</dbReference>
<dbReference type="Proteomes" id="UP000594042">
    <property type="component" value="Chromosome"/>
</dbReference>
<dbReference type="Pfam" id="PF03960">
    <property type="entry name" value="ArsC"/>
    <property type="match status" value="1"/>
</dbReference>
<organism evidence="3 4">
    <name type="scientific">Coprobacter secundus subsp. similis</name>
    <dbReference type="NCBI Taxonomy" id="2751153"/>
    <lineage>
        <taxon>Bacteria</taxon>
        <taxon>Pseudomonadati</taxon>
        <taxon>Bacteroidota</taxon>
        <taxon>Bacteroidia</taxon>
        <taxon>Bacteroidales</taxon>
        <taxon>Barnesiellaceae</taxon>
        <taxon>Coprobacter</taxon>
    </lineage>
</organism>
<protein>
    <submittedName>
        <fullName evidence="3">ArsC family transcriptional regulator</fullName>
    </submittedName>
</protein>
<dbReference type="InterPro" id="IPR036249">
    <property type="entry name" value="Thioredoxin-like_sf"/>
</dbReference>
<dbReference type="EMBL" id="AP023322">
    <property type="protein sequence ID" value="BCI62481.1"/>
    <property type="molecule type" value="Genomic_DNA"/>
</dbReference>
<reference evidence="4" key="1">
    <citation type="submission" date="2020-07" db="EMBL/GenBank/DDBJ databases">
        <title>Complete genome sequencing of Coprobacter sp. strain 2CBH44.</title>
        <authorList>
            <person name="Sakamoto M."/>
            <person name="Murakami T."/>
            <person name="Mori H."/>
        </authorList>
    </citation>
    <scope>NUCLEOTIDE SEQUENCE [LARGE SCALE GENOMIC DNA]</scope>
    <source>
        <strain evidence="4">2CBH44</strain>
    </source>
</reference>
<accession>A0A7G1HVD5</accession>
<dbReference type="KEGG" id="copr:Cop2CBH44_08340"/>